<feature type="domain" description="Subtilisin inhibitor" evidence="10">
    <location>
        <begin position="38"/>
        <end position="130"/>
    </location>
</feature>
<comment type="similarity">
    <text evidence="2 8 9">Belongs to the protease inhibitor I16 (SSI) family.</text>
</comment>
<comment type="subcellular location">
    <subcellularLocation>
        <location evidence="1 8">Secreted</location>
    </subcellularLocation>
</comment>
<dbReference type="InterPro" id="IPR023549">
    <property type="entry name" value="Subtilisin_inhibitor"/>
</dbReference>
<keyword evidence="7 8" id="KW-1015">Disulfide bond</keyword>
<dbReference type="Gene3D" id="3.30.350.10">
    <property type="entry name" value="Subtilisin inhibitor-like"/>
    <property type="match status" value="1"/>
</dbReference>
<dbReference type="HAMAP" id="MF_00778">
    <property type="entry name" value="SSI"/>
    <property type="match status" value="1"/>
</dbReference>
<evidence type="ECO:0000313" key="11">
    <source>
        <dbReference type="EMBL" id="MFI9106410.1"/>
    </source>
</evidence>
<dbReference type="Proteomes" id="UP001614394">
    <property type="component" value="Unassembled WGS sequence"/>
</dbReference>
<keyword evidence="12" id="KW-1185">Reference proteome</keyword>
<evidence type="ECO:0000256" key="7">
    <source>
        <dbReference type="ARBA" id="ARBA00023157"/>
    </source>
</evidence>
<keyword evidence="6 8" id="KW-0722">Serine protease inhibitor</keyword>
<dbReference type="GO" id="GO:0030414">
    <property type="term" value="F:peptidase inhibitor activity"/>
    <property type="evidence" value="ECO:0007669"/>
    <property type="project" value="UniProtKB-KW"/>
</dbReference>
<protein>
    <recommendedName>
        <fullName evidence="8">Probable subtilase-type protease inhibitor</fullName>
    </recommendedName>
</protein>
<organism evidence="11 12">
    <name type="scientific">Streptomyces fildesensis</name>
    <dbReference type="NCBI Taxonomy" id="375757"/>
    <lineage>
        <taxon>Bacteria</taxon>
        <taxon>Bacillati</taxon>
        <taxon>Actinomycetota</taxon>
        <taxon>Actinomycetes</taxon>
        <taxon>Kitasatosporales</taxon>
        <taxon>Streptomycetaceae</taxon>
        <taxon>Streptomyces</taxon>
    </lineage>
</organism>
<evidence type="ECO:0000259" key="10">
    <source>
        <dbReference type="Pfam" id="PF00720"/>
    </source>
</evidence>
<feature type="site" description="Reactive bond" evidence="8">
    <location>
        <begin position="104"/>
        <end position="105"/>
    </location>
</feature>
<dbReference type="EMBL" id="JBITYG010000018">
    <property type="protein sequence ID" value="MFI9106410.1"/>
    <property type="molecule type" value="Genomic_DNA"/>
</dbReference>
<feature type="disulfide bond" evidence="8">
    <location>
        <begin position="65"/>
        <end position="80"/>
    </location>
</feature>
<dbReference type="InterPro" id="IPR000691">
    <property type="entry name" value="Prot_inh_I16_SSI"/>
</dbReference>
<dbReference type="InterPro" id="IPR020054">
    <property type="entry name" value="Prot_inh_SSI_I16_CS"/>
</dbReference>
<comment type="subunit">
    <text evidence="3 8">Homodimer.</text>
</comment>
<evidence type="ECO:0000256" key="2">
    <source>
        <dbReference type="ARBA" id="ARBA00010472"/>
    </source>
</evidence>
<feature type="signal peptide" evidence="8">
    <location>
        <begin position="1"/>
        <end position="28"/>
    </location>
</feature>
<evidence type="ECO:0000256" key="1">
    <source>
        <dbReference type="ARBA" id="ARBA00004613"/>
    </source>
</evidence>
<evidence type="ECO:0000256" key="6">
    <source>
        <dbReference type="ARBA" id="ARBA00022900"/>
    </source>
</evidence>
<evidence type="ECO:0000256" key="8">
    <source>
        <dbReference type="HAMAP-Rule" id="MF_00778"/>
    </source>
</evidence>
<name>A0ABW8CLY8_9ACTN</name>
<accession>A0ABW8CLY8</accession>
<proteinExistence type="inferred from homology"/>
<feature type="disulfide bond" evidence="8">
    <location>
        <begin position="102"/>
        <end position="132"/>
    </location>
</feature>
<dbReference type="InterPro" id="IPR036819">
    <property type="entry name" value="Subtilisin_inhibitor-like_sf"/>
</dbReference>
<comment type="function">
    <text evidence="8">Strong inhibitor of bacterial serine proteases such as subtilisin.</text>
</comment>
<keyword evidence="8" id="KW-0732">Signal</keyword>
<dbReference type="RefSeq" id="WP_399657892.1">
    <property type="nucleotide sequence ID" value="NZ_JBITYG010000018.1"/>
</dbReference>
<reference evidence="11 12" key="1">
    <citation type="submission" date="2024-10" db="EMBL/GenBank/DDBJ databases">
        <title>The Natural Products Discovery Center: Release of the First 8490 Sequenced Strains for Exploring Actinobacteria Biosynthetic Diversity.</title>
        <authorList>
            <person name="Kalkreuter E."/>
            <person name="Kautsar S.A."/>
            <person name="Yang D."/>
            <person name="Bader C.D."/>
            <person name="Teijaro C.N."/>
            <person name="Fluegel L."/>
            <person name="Davis C.M."/>
            <person name="Simpson J.R."/>
            <person name="Lauterbach L."/>
            <person name="Steele A.D."/>
            <person name="Gui C."/>
            <person name="Meng S."/>
            <person name="Li G."/>
            <person name="Viehrig K."/>
            <person name="Ye F."/>
            <person name="Su P."/>
            <person name="Kiefer A.F."/>
            <person name="Nichols A."/>
            <person name="Cepeda A.J."/>
            <person name="Yan W."/>
            <person name="Fan B."/>
            <person name="Jiang Y."/>
            <person name="Adhikari A."/>
            <person name="Zheng C.-J."/>
            <person name="Schuster L."/>
            <person name="Cowan T.M."/>
            <person name="Smanski M.J."/>
            <person name="Chevrette M.G."/>
            <person name="De Carvalho L.P.S."/>
            <person name="Shen B."/>
        </authorList>
    </citation>
    <scope>NUCLEOTIDE SEQUENCE [LARGE SCALE GENOMIC DNA]</scope>
    <source>
        <strain evidence="11 12">NPDC053399</strain>
    </source>
</reference>
<gene>
    <name evidence="8" type="primary">sti</name>
    <name evidence="11" type="ORF">ACIGXA_38490</name>
</gene>
<keyword evidence="4 8" id="KW-0964">Secreted</keyword>
<dbReference type="Pfam" id="PF00720">
    <property type="entry name" value="SSI"/>
    <property type="match status" value="1"/>
</dbReference>
<evidence type="ECO:0000256" key="4">
    <source>
        <dbReference type="ARBA" id="ARBA00022525"/>
    </source>
</evidence>
<dbReference type="SUPFAM" id="SSF55399">
    <property type="entry name" value="Subtilisin inhibitor"/>
    <property type="match status" value="1"/>
</dbReference>
<keyword evidence="5 8" id="KW-0646">Protease inhibitor</keyword>
<evidence type="ECO:0000256" key="9">
    <source>
        <dbReference type="RuleBase" id="RU003471"/>
    </source>
</evidence>
<feature type="chain" id="PRO_5044925306" description="Probable subtilase-type protease inhibitor" evidence="8">
    <location>
        <begin position="29"/>
        <end position="144"/>
    </location>
</feature>
<evidence type="ECO:0000313" key="12">
    <source>
        <dbReference type="Proteomes" id="UP001614394"/>
    </source>
</evidence>
<dbReference type="PRINTS" id="PR00294">
    <property type="entry name" value="SSBTLNINHBTR"/>
</dbReference>
<evidence type="ECO:0000256" key="5">
    <source>
        <dbReference type="ARBA" id="ARBA00022690"/>
    </source>
</evidence>
<dbReference type="PROSITE" id="PS51257">
    <property type="entry name" value="PROKAR_LIPOPROTEIN"/>
    <property type="match status" value="1"/>
</dbReference>
<dbReference type="PROSITE" id="PS00999">
    <property type="entry name" value="SSI"/>
    <property type="match status" value="1"/>
</dbReference>
<sequence precursor="true">MRYTLGAIGVGAALALSCVAGTSGTARAESAQPHSLYAPSSMVLTIGKGEDAATAAVQRAVLLRCRPTAGGDHPDAQAACTELTLAGGNFEALLASDPNRICPKIWDPVVVTADGVWQGQRVAYSHTYANSCIKAGGTGAVFGF</sequence>
<comment type="caution">
    <text evidence="11">The sequence shown here is derived from an EMBL/GenBank/DDBJ whole genome shotgun (WGS) entry which is preliminary data.</text>
</comment>
<evidence type="ECO:0000256" key="3">
    <source>
        <dbReference type="ARBA" id="ARBA00011738"/>
    </source>
</evidence>